<dbReference type="GO" id="GO:0003676">
    <property type="term" value="F:nucleic acid binding"/>
    <property type="evidence" value="ECO:0007669"/>
    <property type="project" value="InterPro"/>
</dbReference>
<dbReference type="OrthoDB" id="9805194at2"/>
<accession>A0A4S4B1K5</accession>
<dbReference type="InterPro" id="IPR006555">
    <property type="entry name" value="ATP-dep_Helicase_C"/>
</dbReference>
<dbReference type="GO" id="GO:0005524">
    <property type="term" value="F:ATP binding"/>
    <property type="evidence" value="ECO:0007669"/>
    <property type="project" value="UniProtKB-KW"/>
</dbReference>
<dbReference type="InterPro" id="IPR027417">
    <property type="entry name" value="P-loop_NTPase"/>
</dbReference>
<evidence type="ECO:0000256" key="6">
    <source>
        <dbReference type="ARBA" id="ARBA00044969"/>
    </source>
</evidence>
<organism evidence="9 10">
    <name type="scientific">Pseudothauera nasutitermitis</name>
    <dbReference type="NCBI Taxonomy" id="2565930"/>
    <lineage>
        <taxon>Bacteria</taxon>
        <taxon>Pseudomonadati</taxon>
        <taxon>Pseudomonadota</taxon>
        <taxon>Betaproteobacteria</taxon>
        <taxon>Rhodocyclales</taxon>
        <taxon>Zoogloeaceae</taxon>
        <taxon>Pseudothauera</taxon>
    </lineage>
</organism>
<dbReference type="Pfam" id="PF13307">
    <property type="entry name" value="Helicase_C_2"/>
    <property type="match status" value="1"/>
</dbReference>
<reference evidence="9 10" key="1">
    <citation type="submission" date="2019-04" db="EMBL/GenBank/DDBJ databases">
        <title>Azoarcus nasutitermitis sp. nov. isolated from termite nest.</title>
        <authorList>
            <person name="Lin S.-Y."/>
            <person name="Hameed A."/>
            <person name="Hsu Y.-H."/>
            <person name="Young C.-C."/>
        </authorList>
    </citation>
    <scope>NUCLEOTIDE SEQUENCE [LARGE SCALE GENOMIC DNA]</scope>
    <source>
        <strain evidence="9 10">CC-YHH838</strain>
    </source>
</reference>
<gene>
    <name evidence="9" type="ORF">E6C76_06265</name>
</gene>
<dbReference type="SMART" id="SM00487">
    <property type="entry name" value="DEXDc"/>
    <property type="match status" value="1"/>
</dbReference>
<evidence type="ECO:0000256" key="2">
    <source>
        <dbReference type="ARBA" id="ARBA00022741"/>
    </source>
</evidence>
<dbReference type="InterPro" id="IPR045028">
    <property type="entry name" value="DinG/Rad3-like"/>
</dbReference>
<evidence type="ECO:0000313" key="9">
    <source>
        <dbReference type="EMBL" id="THF66442.1"/>
    </source>
</evidence>
<protein>
    <recommendedName>
        <fullName evidence="6">DNA 5'-3' helicase</fullName>
        <ecNumber evidence="6">5.6.2.3</ecNumber>
    </recommendedName>
</protein>
<comment type="similarity">
    <text evidence="5">Belongs to the helicase family. DinG subfamily.</text>
</comment>
<dbReference type="Gene3D" id="3.40.50.300">
    <property type="entry name" value="P-loop containing nucleotide triphosphate hydrolases"/>
    <property type="match status" value="2"/>
</dbReference>
<keyword evidence="2" id="KW-0547">Nucleotide-binding</keyword>
<dbReference type="EMBL" id="SSOC01000002">
    <property type="protein sequence ID" value="THF66442.1"/>
    <property type="molecule type" value="Genomic_DNA"/>
</dbReference>
<dbReference type="EC" id="5.6.2.3" evidence="6"/>
<dbReference type="GO" id="GO:0006281">
    <property type="term" value="P:DNA repair"/>
    <property type="evidence" value="ECO:0007669"/>
    <property type="project" value="TreeGrafter"/>
</dbReference>
<dbReference type="PROSITE" id="PS51193">
    <property type="entry name" value="HELICASE_ATP_BIND_2"/>
    <property type="match status" value="1"/>
</dbReference>
<dbReference type="PANTHER" id="PTHR11472:SF34">
    <property type="entry name" value="REGULATOR OF TELOMERE ELONGATION HELICASE 1"/>
    <property type="match status" value="1"/>
</dbReference>
<keyword evidence="9" id="KW-0347">Helicase</keyword>
<proteinExistence type="inferred from homology"/>
<sequence length="651" mass="71406">MSAVDQAFSPDGPLASAIPSFSARAQQIEMAQRIDEALRENRVLVAEAGTGTGKTFAYLVPALLSGGKVIVSTGTKTLQDQLFNRDLPVVRAALKVPVSIALLKGRANYVCPYHLARNAQDGRFQSPQDAADLRAIARFARVTQTGDKAECTDVREDSPAWMAATSTRDNCLGQECPDVKECFVLAARRTAMEADVVVVNHHLFFADLVLRDEGAGELLPACNAVIFDEAHQLPETASLFFGESLSTGQVLDLARDTRSETIAGAPDCRDLIDASRSLEKAARDLRLVFGAESARMAAAQAEGKPEFGARVEALAEEFARLETILALQAERSEGLAACLRRTQEAGECLQRWRSPEETEVIRWVEVFAQSIALNATPLHVANVFRRQLEGHPRAWIFTSATLAVGQDFGHYCRELGLAWLEPPPLTAVWGSPFDYAEQALLYAPEGMPDPNAPTYAEAVARRALPLIRAARGRTFVLCTSLRAMRRIHELIVAGLEDANEDLPVLLQGEGSRSELLDRFRRLGNAVLVASQSFWEGVDVPGDALSLVIIDKLPFAPPDDPVLAARIEHLQKSGHSPFMHYQLPRTVINMKQGAGRLIRSERDLGVLCICDPRMIDKPYGKVVWRSLPPMRRSRVEADAVAFLERLPPPPSR</sequence>
<dbReference type="PANTHER" id="PTHR11472">
    <property type="entry name" value="DNA REPAIR DEAD HELICASE RAD3/XP-D SUBFAMILY MEMBER"/>
    <property type="match status" value="1"/>
</dbReference>
<comment type="cofactor">
    <cofactor evidence="1">
        <name>[4Fe-4S] cluster</name>
        <dbReference type="ChEBI" id="CHEBI:49883"/>
    </cofactor>
</comment>
<keyword evidence="4" id="KW-0067">ATP-binding</keyword>
<evidence type="ECO:0000259" key="8">
    <source>
        <dbReference type="PROSITE" id="PS51193"/>
    </source>
</evidence>
<comment type="catalytic activity">
    <reaction evidence="7">
        <text>ATP + H2O = ADP + phosphate + H(+)</text>
        <dbReference type="Rhea" id="RHEA:13065"/>
        <dbReference type="ChEBI" id="CHEBI:15377"/>
        <dbReference type="ChEBI" id="CHEBI:15378"/>
        <dbReference type="ChEBI" id="CHEBI:30616"/>
        <dbReference type="ChEBI" id="CHEBI:43474"/>
        <dbReference type="ChEBI" id="CHEBI:456216"/>
        <dbReference type="EC" id="5.6.2.3"/>
    </reaction>
</comment>
<name>A0A4S4B1K5_9RHOO</name>
<dbReference type="AlphaFoldDB" id="A0A4S4B1K5"/>
<dbReference type="GO" id="GO:0043139">
    <property type="term" value="F:5'-3' DNA helicase activity"/>
    <property type="evidence" value="ECO:0007669"/>
    <property type="project" value="UniProtKB-EC"/>
</dbReference>
<keyword evidence="10" id="KW-1185">Reference proteome</keyword>
<feature type="domain" description="Helicase ATP-binding" evidence="8">
    <location>
        <begin position="13"/>
        <end position="289"/>
    </location>
</feature>
<evidence type="ECO:0000256" key="5">
    <source>
        <dbReference type="ARBA" id="ARBA00038058"/>
    </source>
</evidence>
<comment type="caution">
    <text evidence="9">The sequence shown here is derived from an EMBL/GenBank/DDBJ whole genome shotgun (WGS) entry which is preliminary data.</text>
</comment>
<keyword evidence="3" id="KW-0378">Hydrolase</keyword>
<dbReference type="Pfam" id="PF00270">
    <property type="entry name" value="DEAD"/>
    <property type="match status" value="1"/>
</dbReference>
<evidence type="ECO:0000256" key="7">
    <source>
        <dbReference type="ARBA" id="ARBA00048954"/>
    </source>
</evidence>
<dbReference type="SMART" id="SM00491">
    <property type="entry name" value="HELICc2"/>
    <property type="match status" value="1"/>
</dbReference>
<evidence type="ECO:0000256" key="3">
    <source>
        <dbReference type="ARBA" id="ARBA00022801"/>
    </source>
</evidence>
<dbReference type="InterPro" id="IPR014001">
    <property type="entry name" value="Helicase_ATP-bd"/>
</dbReference>
<evidence type="ECO:0000313" key="10">
    <source>
        <dbReference type="Proteomes" id="UP000308430"/>
    </source>
</evidence>
<dbReference type="RefSeq" id="WP_136347383.1">
    <property type="nucleotide sequence ID" value="NZ_SSOC01000002.1"/>
</dbReference>
<dbReference type="GO" id="GO:0016818">
    <property type="term" value="F:hydrolase activity, acting on acid anhydrides, in phosphorus-containing anhydrides"/>
    <property type="evidence" value="ECO:0007669"/>
    <property type="project" value="InterPro"/>
</dbReference>
<evidence type="ECO:0000256" key="4">
    <source>
        <dbReference type="ARBA" id="ARBA00022840"/>
    </source>
</evidence>
<evidence type="ECO:0000256" key="1">
    <source>
        <dbReference type="ARBA" id="ARBA00001966"/>
    </source>
</evidence>
<dbReference type="InterPro" id="IPR014013">
    <property type="entry name" value="Helic_SF1/SF2_ATP-bd_DinG/Rad3"/>
</dbReference>
<dbReference type="InterPro" id="IPR011545">
    <property type="entry name" value="DEAD/DEAH_box_helicase_dom"/>
</dbReference>
<dbReference type="Proteomes" id="UP000308430">
    <property type="component" value="Unassembled WGS sequence"/>
</dbReference>
<dbReference type="SUPFAM" id="SSF52540">
    <property type="entry name" value="P-loop containing nucleoside triphosphate hydrolases"/>
    <property type="match status" value="2"/>
</dbReference>